<evidence type="ECO:0000313" key="1">
    <source>
        <dbReference type="EMBL" id="KFM77766.1"/>
    </source>
</evidence>
<organism evidence="1 2">
    <name type="scientific">Stegodyphus mimosarum</name>
    <name type="common">African social velvet spider</name>
    <dbReference type="NCBI Taxonomy" id="407821"/>
    <lineage>
        <taxon>Eukaryota</taxon>
        <taxon>Metazoa</taxon>
        <taxon>Ecdysozoa</taxon>
        <taxon>Arthropoda</taxon>
        <taxon>Chelicerata</taxon>
        <taxon>Arachnida</taxon>
        <taxon>Araneae</taxon>
        <taxon>Araneomorphae</taxon>
        <taxon>Entelegynae</taxon>
        <taxon>Eresoidea</taxon>
        <taxon>Eresidae</taxon>
        <taxon>Stegodyphus</taxon>
    </lineage>
</organism>
<dbReference type="Proteomes" id="UP000054359">
    <property type="component" value="Unassembled WGS sequence"/>
</dbReference>
<name>A0A087UK77_STEMI</name>
<feature type="non-terminal residue" evidence="1">
    <location>
        <position position="62"/>
    </location>
</feature>
<sequence>MRMLKSLNLNVKNLDEKSNEENQDLPVLVTNHMAKNFIFELQYDFMQKGNIESSICTDFVEL</sequence>
<proteinExistence type="predicted"/>
<dbReference type="EMBL" id="KK120204">
    <property type="protein sequence ID" value="KFM77766.1"/>
    <property type="molecule type" value="Genomic_DNA"/>
</dbReference>
<accession>A0A087UK77</accession>
<gene>
    <name evidence="1" type="ORF">X975_02164</name>
</gene>
<dbReference type="AlphaFoldDB" id="A0A087UK77"/>
<protein>
    <submittedName>
        <fullName evidence="1">Uncharacterized protein</fullName>
    </submittedName>
</protein>
<evidence type="ECO:0000313" key="2">
    <source>
        <dbReference type="Proteomes" id="UP000054359"/>
    </source>
</evidence>
<keyword evidence="2" id="KW-1185">Reference proteome</keyword>
<reference evidence="1 2" key="1">
    <citation type="submission" date="2013-11" db="EMBL/GenBank/DDBJ databases">
        <title>Genome sequencing of Stegodyphus mimosarum.</title>
        <authorList>
            <person name="Bechsgaard J."/>
        </authorList>
    </citation>
    <scope>NUCLEOTIDE SEQUENCE [LARGE SCALE GENOMIC DNA]</scope>
</reference>